<gene>
    <name evidence="4" type="ORF">DYI23_03000</name>
</gene>
<reference evidence="4" key="2">
    <citation type="journal article" date="2021" name="Microorganisms">
        <title>Bacterial Dimethylsulfoniopropionate Biosynthesis in the East China Sea.</title>
        <authorList>
            <person name="Liu J."/>
            <person name="Zhang Y."/>
            <person name="Liu J."/>
            <person name="Zhong H."/>
            <person name="Williams B.T."/>
            <person name="Zheng Y."/>
            <person name="Curson A.R.J."/>
            <person name="Sun C."/>
            <person name="Sun H."/>
            <person name="Song D."/>
            <person name="Wagner Mackenzie B."/>
            <person name="Bermejo Martinez A."/>
            <person name="Todd J.D."/>
            <person name="Zhang X.H."/>
        </authorList>
    </citation>
    <scope>NUCLEOTIDE SEQUENCE</scope>
    <source>
        <strain evidence="4">AESS21</strain>
    </source>
</reference>
<evidence type="ECO:0000313" key="4">
    <source>
        <dbReference type="EMBL" id="MBS8259178.1"/>
    </source>
</evidence>
<evidence type="ECO:0000313" key="5">
    <source>
        <dbReference type="Proteomes" id="UP000705379"/>
    </source>
</evidence>
<feature type="coiled-coil region" evidence="2">
    <location>
        <begin position="151"/>
        <end position="178"/>
    </location>
</feature>
<name>A0A944GQH7_9HYPH</name>
<dbReference type="NCBIfam" id="TIGR01730">
    <property type="entry name" value="RND_mfp"/>
    <property type="match status" value="1"/>
</dbReference>
<evidence type="ECO:0000256" key="1">
    <source>
        <dbReference type="ARBA" id="ARBA00009477"/>
    </source>
</evidence>
<evidence type="ECO:0000256" key="2">
    <source>
        <dbReference type="SAM" id="Coils"/>
    </source>
</evidence>
<feature type="domain" description="CusB-like beta-barrel" evidence="3">
    <location>
        <begin position="216"/>
        <end position="281"/>
    </location>
</feature>
<dbReference type="Pfam" id="PF25954">
    <property type="entry name" value="Beta-barrel_RND_2"/>
    <property type="match status" value="1"/>
</dbReference>
<dbReference type="Gene3D" id="2.40.50.100">
    <property type="match status" value="1"/>
</dbReference>
<evidence type="ECO:0000259" key="3">
    <source>
        <dbReference type="Pfam" id="PF25954"/>
    </source>
</evidence>
<reference evidence="4" key="1">
    <citation type="submission" date="2018-08" db="EMBL/GenBank/DDBJ databases">
        <authorList>
            <person name="Jin W."/>
            <person name="Wang H."/>
            <person name="Yang Y."/>
            <person name="Li M."/>
            <person name="Liu J."/>
        </authorList>
    </citation>
    <scope>NUCLEOTIDE SEQUENCE</scope>
    <source>
        <strain evidence="4">AESS21</strain>
    </source>
</reference>
<protein>
    <submittedName>
        <fullName evidence="4">Efflux RND transporter periplasmic adaptor subunit</fullName>
    </submittedName>
</protein>
<comment type="caution">
    <text evidence="4">The sequence shown here is derived from an EMBL/GenBank/DDBJ whole genome shotgun (WGS) entry which is preliminary data.</text>
</comment>
<dbReference type="Gene3D" id="2.40.30.170">
    <property type="match status" value="1"/>
</dbReference>
<keyword evidence="2" id="KW-0175">Coiled coil</keyword>
<dbReference type="InterPro" id="IPR058792">
    <property type="entry name" value="Beta-barrel_RND_2"/>
</dbReference>
<dbReference type="PANTHER" id="PTHR30469:SF29">
    <property type="entry name" value="BLR2860 PROTEIN"/>
    <property type="match status" value="1"/>
</dbReference>
<organism evidence="4 5">
    <name type="scientific">Roseibium polysiphoniae</name>
    <dbReference type="NCBI Taxonomy" id="2571221"/>
    <lineage>
        <taxon>Bacteria</taxon>
        <taxon>Pseudomonadati</taxon>
        <taxon>Pseudomonadota</taxon>
        <taxon>Alphaproteobacteria</taxon>
        <taxon>Hyphomicrobiales</taxon>
        <taxon>Stappiaceae</taxon>
        <taxon>Roseibium</taxon>
    </lineage>
</organism>
<comment type="similarity">
    <text evidence="1">Belongs to the membrane fusion protein (MFP) (TC 8.A.1) family.</text>
</comment>
<dbReference type="EMBL" id="QTKU01000001">
    <property type="protein sequence ID" value="MBS8259178.1"/>
    <property type="molecule type" value="Genomic_DNA"/>
</dbReference>
<dbReference type="InterPro" id="IPR006143">
    <property type="entry name" value="RND_pump_MFP"/>
</dbReference>
<dbReference type="Gene3D" id="1.10.287.470">
    <property type="entry name" value="Helix hairpin bin"/>
    <property type="match status" value="1"/>
</dbReference>
<dbReference type="AlphaFoldDB" id="A0A944GQH7"/>
<dbReference type="Proteomes" id="UP000705379">
    <property type="component" value="Unassembled WGS sequence"/>
</dbReference>
<proteinExistence type="inferred from homology"/>
<accession>A0A944GQH7</accession>
<sequence>MRLKFSYILALGLAAGIGAWMYSGTVVIGGRADSPNATPPPAERQDASTDALFRVKVAHLTATERKAVLDIRGRTEAHAKVQVRSETAARVIERPAKEGSRIAAGEILCVLDKGTREASVLEAKAMLAQAELDHSAATQLSTKGFTAQTRVAAVQASLDAARARVEEVELELDRTIIRSPIGGIIESPMANIGARLNVGDTCATVVDTDPMTAIGQVSEVDIAKVSVGMAAEVELITGQTFDGVVRYISPAAHADTRTFRIEVEVPNPDGIARDGVTALTRLPLASEKAHKISPAILTLNDAGQVGLRAVGDNNTTEFFPVTVLGGEQDGVWVGGLPESVTVITVGQDYVTDGQLVEPVLETAEVAQ</sequence>
<dbReference type="RefSeq" id="WP_213214839.1">
    <property type="nucleotide sequence ID" value="NZ_QTKU01000001.1"/>
</dbReference>
<dbReference type="GO" id="GO:1990281">
    <property type="term" value="C:efflux pump complex"/>
    <property type="evidence" value="ECO:0007669"/>
    <property type="project" value="TreeGrafter"/>
</dbReference>
<dbReference type="PANTHER" id="PTHR30469">
    <property type="entry name" value="MULTIDRUG RESISTANCE PROTEIN MDTA"/>
    <property type="match status" value="1"/>
</dbReference>
<dbReference type="GO" id="GO:0015562">
    <property type="term" value="F:efflux transmembrane transporter activity"/>
    <property type="evidence" value="ECO:0007669"/>
    <property type="project" value="TreeGrafter"/>
</dbReference>
<dbReference type="SUPFAM" id="SSF111369">
    <property type="entry name" value="HlyD-like secretion proteins"/>
    <property type="match status" value="1"/>
</dbReference>